<dbReference type="RefSeq" id="WP_209765117.1">
    <property type="nucleotide sequence ID" value="NZ_JAGINP010000004.1"/>
</dbReference>
<evidence type="ECO:0008006" key="3">
    <source>
        <dbReference type="Google" id="ProtNLM"/>
    </source>
</evidence>
<organism evidence="1 2">
    <name type="scientific">Azospirillum rugosum</name>
    <dbReference type="NCBI Taxonomy" id="416170"/>
    <lineage>
        <taxon>Bacteria</taxon>
        <taxon>Pseudomonadati</taxon>
        <taxon>Pseudomonadota</taxon>
        <taxon>Alphaproteobacteria</taxon>
        <taxon>Rhodospirillales</taxon>
        <taxon>Azospirillaceae</taxon>
        <taxon>Azospirillum</taxon>
    </lineage>
</organism>
<dbReference type="Proteomes" id="UP000781958">
    <property type="component" value="Unassembled WGS sequence"/>
</dbReference>
<evidence type="ECO:0000313" key="2">
    <source>
        <dbReference type="Proteomes" id="UP000781958"/>
    </source>
</evidence>
<comment type="caution">
    <text evidence="1">The sequence shown here is derived from an EMBL/GenBank/DDBJ whole genome shotgun (WGS) entry which is preliminary data.</text>
</comment>
<sequence>MRTAAVPTPPDAEWSRAIDSLVFTPDGHRGRCVVHRLAFRALLGLRQPEPADGLAHFAAHRAAYQRAAARKIVDRGLPPDASLHLTSRAVQRALEETASA</sequence>
<dbReference type="InterPro" id="IPR036692">
    <property type="entry name" value="Shew3726-like_sf"/>
</dbReference>
<gene>
    <name evidence="1" type="ORF">J2851_001334</name>
</gene>
<dbReference type="SUPFAM" id="SSF160272">
    <property type="entry name" value="Shew3726-like"/>
    <property type="match status" value="1"/>
</dbReference>
<proteinExistence type="predicted"/>
<dbReference type="EMBL" id="JAGINP010000004">
    <property type="protein sequence ID" value="MBP2291585.1"/>
    <property type="molecule type" value="Genomic_DNA"/>
</dbReference>
<evidence type="ECO:0000313" key="1">
    <source>
        <dbReference type="EMBL" id="MBP2291585.1"/>
    </source>
</evidence>
<name>A0ABS4SG85_9PROT</name>
<reference evidence="1 2" key="1">
    <citation type="submission" date="2021-03" db="EMBL/GenBank/DDBJ databases">
        <title>Genomic Encyclopedia of Type Strains, Phase III (KMG-III): the genomes of soil and plant-associated and newly described type strains.</title>
        <authorList>
            <person name="Whitman W."/>
        </authorList>
    </citation>
    <scope>NUCLEOTIDE SEQUENCE [LARGE SCALE GENOMIC DNA]</scope>
    <source>
        <strain evidence="1 2">IMMIB AFH-6</strain>
    </source>
</reference>
<protein>
    <recommendedName>
        <fullName evidence="3">DUF1488 family protein</fullName>
    </recommendedName>
</protein>
<accession>A0ABS4SG85</accession>
<keyword evidence="2" id="KW-1185">Reference proteome</keyword>